<sequence>MWADNKLIEENFSKDHIYFILSCVSLSGIGIGYLIGCLIGF</sequence>
<name>T2ILA1_CROWT</name>
<dbReference type="Proteomes" id="UP000018348">
    <property type="component" value="Unassembled WGS sequence"/>
</dbReference>
<evidence type="ECO:0000256" key="1">
    <source>
        <dbReference type="SAM" id="Phobius"/>
    </source>
</evidence>
<dbReference type="AlphaFoldDB" id="T2ILA1"/>
<keyword evidence="1" id="KW-0472">Membrane</keyword>
<proteinExistence type="predicted"/>
<protein>
    <submittedName>
        <fullName evidence="2">Uncharacterized protein</fullName>
    </submittedName>
</protein>
<accession>T2ILA1</accession>
<feature type="transmembrane region" description="Helical" evidence="1">
    <location>
        <begin position="17"/>
        <end position="39"/>
    </location>
</feature>
<evidence type="ECO:0000313" key="3">
    <source>
        <dbReference type="Proteomes" id="UP000018348"/>
    </source>
</evidence>
<reference evidence="2 3" key="1">
    <citation type="submission" date="2013-01" db="EMBL/GenBank/DDBJ databases">
        <authorList>
            <person name="Bench S."/>
        </authorList>
    </citation>
    <scope>NUCLEOTIDE SEQUENCE [LARGE SCALE GENOMIC DNA]</scope>
    <source>
        <strain evidence="2 3">WH 8502</strain>
    </source>
</reference>
<evidence type="ECO:0000313" key="2">
    <source>
        <dbReference type="EMBL" id="CCQ52975.1"/>
    </source>
</evidence>
<keyword evidence="1" id="KW-1133">Transmembrane helix</keyword>
<comment type="caution">
    <text evidence="2">The sequence shown here is derived from an EMBL/GenBank/DDBJ whole genome shotgun (WGS) entry which is preliminary data.</text>
</comment>
<organism evidence="2 3">
    <name type="scientific">Crocosphaera watsonii WH 8502</name>
    <dbReference type="NCBI Taxonomy" id="423474"/>
    <lineage>
        <taxon>Bacteria</taxon>
        <taxon>Bacillati</taxon>
        <taxon>Cyanobacteriota</taxon>
        <taxon>Cyanophyceae</taxon>
        <taxon>Oscillatoriophycideae</taxon>
        <taxon>Chroococcales</taxon>
        <taxon>Aphanothecaceae</taxon>
        <taxon>Crocosphaera</taxon>
    </lineage>
</organism>
<reference evidence="2 3" key="2">
    <citation type="submission" date="2013-09" db="EMBL/GenBank/DDBJ databases">
        <title>Whole genome comparison of six Crocosphaera watsonii strains with differing phenotypes.</title>
        <authorList>
            <person name="Bench S.R."/>
            <person name="Heller P."/>
            <person name="Frank I."/>
            <person name="Arciniega M."/>
            <person name="Shilova I.N."/>
            <person name="Zehr J.P."/>
        </authorList>
    </citation>
    <scope>NUCLEOTIDE SEQUENCE [LARGE SCALE GENOMIC DNA]</scope>
    <source>
        <strain evidence="2 3">WH 8502</strain>
    </source>
</reference>
<keyword evidence="1" id="KW-0812">Transmembrane</keyword>
<dbReference type="EMBL" id="CAQK01000751">
    <property type="protein sequence ID" value="CCQ52975.1"/>
    <property type="molecule type" value="Genomic_DNA"/>
</dbReference>
<gene>
    <name evidence="2" type="ORF">CWATWH8502_4161</name>
</gene>